<keyword evidence="3" id="KW-1185">Reference proteome</keyword>
<accession>A0A821PPA8</accession>
<gene>
    <name evidence="2" type="ORF">UJA718_LOCUS41712</name>
</gene>
<name>A0A821PPA8_9BILA</name>
<organism evidence="2 3">
    <name type="scientific">Rotaria socialis</name>
    <dbReference type="NCBI Taxonomy" id="392032"/>
    <lineage>
        <taxon>Eukaryota</taxon>
        <taxon>Metazoa</taxon>
        <taxon>Spiralia</taxon>
        <taxon>Gnathifera</taxon>
        <taxon>Rotifera</taxon>
        <taxon>Eurotatoria</taxon>
        <taxon>Bdelloidea</taxon>
        <taxon>Philodinida</taxon>
        <taxon>Philodinidae</taxon>
        <taxon>Rotaria</taxon>
    </lineage>
</organism>
<feature type="region of interest" description="Disordered" evidence="1">
    <location>
        <begin position="1"/>
        <end position="29"/>
    </location>
</feature>
<reference evidence="2" key="1">
    <citation type="submission" date="2021-02" db="EMBL/GenBank/DDBJ databases">
        <authorList>
            <person name="Nowell W R."/>
        </authorList>
    </citation>
    <scope>NUCLEOTIDE SEQUENCE</scope>
</reference>
<dbReference type="Proteomes" id="UP000663873">
    <property type="component" value="Unassembled WGS sequence"/>
</dbReference>
<proteinExistence type="predicted"/>
<dbReference type="AlphaFoldDB" id="A0A821PPA8"/>
<evidence type="ECO:0000256" key="1">
    <source>
        <dbReference type="SAM" id="MobiDB-lite"/>
    </source>
</evidence>
<dbReference type="EMBL" id="CAJOBP010050521">
    <property type="protein sequence ID" value="CAF4810736.1"/>
    <property type="molecule type" value="Genomic_DNA"/>
</dbReference>
<feature type="non-terminal residue" evidence="2">
    <location>
        <position position="118"/>
    </location>
</feature>
<evidence type="ECO:0000313" key="3">
    <source>
        <dbReference type="Proteomes" id="UP000663873"/>
    </source>
</evidence>
<sequence length="118" mass="13244">MPVTTRAAALRSQIAEETTSSMKQVTTNKSIRRCPSEIKKKKLKVQSSEISTESEKHSSVVQQLAVPQIESATEINDHRDHENKRLIEEIDISIENLCIDEVLTLSTASENKIAEQQI</sequence>
<protein>
    <submittedName>
        <fullName evidence="2">Uncharacterized protein</fullName>
    </submittedName>
</protein>
<evidence type="ECO:0000313" key="2">
    <source>
        <dbReference type="EMBL" id="CAF4810736.1"/>
    </source>
</evidence>
<comment type="caution">
    <text evidence="2">The sequence shown here is derived from an EMBL/GenBank/DDBJ whole genome shotgun (WGS) entry which is preliminary data.</text>
</comment>
<feature type="compositionally biased region" description="Polar residues" evidence="1">
    <location>
        <begin position="15"/>
        <end position="29"/>
    </location>
</feature>